<evidence type="ECO:0000313" key="2">
    <source>
        <dbReference type="EMBL" id="AYN38934.1"/>
    </source>
</evidence>
<dbReference type="Proteomes" id="UP000268329">
    <property type="component" value="Chromosome"/>
</dbReference>
<dbReference type="AlphaFoldDB" id="A0A3G2J9V9"/>
<protein>
    <submittedName>
        <fullName evidence="2">Uncharacterized protein</fullName>
    </submittedName>
</protein>
<sequence length="62" mass="6654">MYLPAPNMAGSSKGVLVKGGLPVTLEVIEATLQEFMDAMSSLESDMSRRWPSPETGSRVPAE</sequence>
<proteinExistence type="predicted"/>
<dbReference type="EMBL" id="CP033073">
    <property type="protein sequence ID" value="AYN38934.1"/>
    <property type="molecule type" value="Genomic_DNA"/>
</dbReference>
<dbReference type="OrthoDB" id="4228151at2"/>
<accession>A0A3G2J9V9</accession>
<reference evidence="2 3" key="1">
    <citation type="submission" date="2018-10" db="EMBL/GenBank/DDBJ databases">
        <title>The genome of Streptomyces dangxiongensis Z022.</title>
        <authorList>
            <person name="Zhang B."/>
        </authorList>
    </citation>
    <scope>NUCLEOTIDE SEQUENCE [LARGE SCALE GENOMIC DNA]</scope>
    <source>
        <strain evidence="2 3">Z022</strain>
    </source>
</reference>
<keyword evidence="3" id="KW-1185">Reference proteome</keyword>
<organism evidence="2 3">
    <name type="scientific">Streptomyces dangxiongensis</name>
    <dbReference type="NCBI Taxonomy" id="1442032"/>
    <lineage>
        <taxon>Bacteria</taxon>
        <taxon>Bacillati</taxon>
        <taxon>Actinomycetota</taxon>
        <taxon>Actinomycetes</taxon>
        <taxon>Kitasatosporales</taxon>
        <taxon>Streptomycetaceae</taxon>
        <taxon>Streptomyces</taxon>
    </lineage>
</organism>
<evidence type="ECO:0000256" key="1">
    <source>
        <dbReference type="SAM" id="MobiDB-lite"/>
    </source>
</evidence>
<evidence type="ECO:0000313" key="3">
    <source>
        <dbReference type="Proteomes" id="UP000268329"/>
    </source>
</evidence>
<gene>
    <name evidence="2" type="ORF">D9753_08405</name>
</gene>
<feature type="region of interest" description="Disordered" evidence="1">
    <location>
        <begin position="42"/>
        <end position="62"/>
    </location>
</feature>
<dbReference type="KEGG" id="sdd:D9753_08405"/>
<name>A0A3G2J9V9_9ACTN</name>